<dbReference type="EMBL" id="JBDFQZ010000014">
    <property type="protein sequence ID" value="KAK9666763.1"/>
    <property type="molecule type" value="Genomic_DNA"/>
</dbReference>
<feature type="region of interest" description="Disordered" evidence="1">
    <location>
        <begin position="1"/>
        <end position="31"/>
    </location>
</feature>
<feature type="transmembrane region" description="Helical" evidence="2">
    <location>
        <begin position="48"/>
        <end position="71"/>
    </location>
</feature>
<evidence type="ECO:0000256" key="2">
    <source>
        <dbReference type="SAM" id="Phobius"/>
    </source>
</evidence>
<keyword evidence="4" id="KW-1185">Reference proteome</keyword>
<dbReference type="AlphaFoldDB" id="A0AAW1GV15"/>
<protein>
    <submittedName>
        <fullName evidence="3">Uncharacterized protein</fullName>
    </submittedName>
</protein>
<evidence type="ECO:0000313" key="3">
    <source>
        <dbReference type="EMBL" id="KAK9666763.1"/>
    </source>
</evidence>
<sequence length="119" mass="13778">MTNEFNNYVGFTLREGSPSKNTRRPRSSHGRRGGLEIVFNQQLTRLGYYLTSCVIAPSAKIILLFHITLLMKYLLTNPFSYFTDFCNIKFMSWEYRQLTASFITLSKVSLEGGGPKHRW</sequence>
<dbReference type="Proteomes" id="UP001443914">
    <property type="component" value="Unassembled WGS sequence"/>
</dbReference>
<proteinExistence type="predicted"/>
<reference evidence="3" key="1">
    <citation type="submission" date="2024-03" db="EMBL/GenBank/DDBJ databases">
        <title>WGS assembly of Saponaria officinalis var. Norfolk2.</title>
        <authorList>
            <person name="Jenkins J."/>
            <person name="Shu S."/>
            <person name="Grimwood J."/>
            <person name="Barry K."/>
            <person name="Goodstein D."/>
            <person name="Schmutz J."/>
            <person name="Leebens-Mack J."/>
            <person name="Osbourn A."/>
        </authorList>
    </citation>
    <scope>NUCLEOTIDE SEQUENCE [LARGE SCALE GENOMIC DNA]</scope>
    <source>
        <strain evidence="3">JIC</strain>
    </source>
</reference>
<feature type="compositionally biased region" description="Basic residues" evidence="1">
    <location>
        <begin position="21"/>
        <end position="31"/>
    </location>
</feature>
<keyword evidence="2" id="KW-0472">Membrane</keyword>
<keyword evidence="2" id="KW-0812">Transmembrane</keyword>
<organism evidence="3 4">
    <name type="scientific">Saponaria officinalis</name>
    <name type="common">Common soapwort</name>
    <name type="synonym">Lychnis saponaria</name>
    <dbReference type="NCBI Taxonomy" id="3572"/>
    <lineage>
        <taxon>Eukaryota</taxon>
        <taxon>Viridiplantae</taxon>
        <taxon>Streptophyta</taxon>
        <taxon>Embryophyta</taxon>
        <taxon>Tracheophyta</taxon>
        <taxon>Spermatophyta</taxon>
        <taxon>Magnoliopsida</taxon>
        <taxon>eudicotyledons</taxon>
        <taxon>Gunneridae</taxon>
        <taxon>Pentapetalae</taxon>
        <taxon>Caryophyllales</taxon>
        <taxon>Caryophyllaceae</taxon>
        <taxon>Caryophylleae</taxon>
        <taxon>Saponaria</taxon>
    </lineage>
</organism>
<keyword evidence="2" id="KW-1133">Transmembrane helix</keyword>
<gene>
    <name evidence="3" type="ORF">RND81_14G209600</name>
</gene>
<accession>A0AAW1GV15</accession>
<name>A0AAW1GV15_SAPOF</name>
<comment type="caution">
    <text evidence="3">The sequence shown here is derived from an EMBL/GenBank/DDBJ whole genome shotgun (WGS) entry which is preliminary data.</text>
</comment>
<evidence type="ECO:0000256" key="1">
    <source>
        <dbReference type="SAM" id="MobiDB-lite"/>
    </source>
</evidence>
<evidence type="ECO:0000313" key="4">
    <source>
        <dbReference type="Proteomes" id="UP001443914"/>
    </source>
</evidence>